<dbReference type="OrthoDB" id="9765171at2"/>
<evidence type="ECO:0000313" key="8">
    <source>
        <dbReference type="EMBL" id="TFW32927.1"/>
    </source>
</evidence>
<evidence type="ECO:0000256" key="6">
    <source>
        <dbReference type="PROSITE-ProRule" id="PRU00433"/>
    </source>
</evidence>
<dbReference type="EMBL" id="SPUM01000047">
    <property type="protein sequence ID" value="TFW32927.1"/>
    <property type="molecule type" value="Genomic_DNA"/>
</dbReference>
<name>A0A4Y9T1R2_9BURK</name>
<evidence type="ECO:0000313" key="9">
    <source>
        <dbReference type="Proteomes" id="UP000297258"/>
    </source>
</evidence>
<feature type="domain" description="Cytochrome c" evidence="7">
    <location>
        <begin position="192"/>
        <end position="283"/>
    </location>
</feature>
<feature type="domain" description="Cytochrome c" evidence="7">
    <location>
        <begin position="74"/>
        <end position="160"/>
    </location>
</feature>
<evidence type="ECO:0000256" key="2">
    <source>
        <dbReference type="ARBA" id="ARBA00022617"/>
    </source>
</evidence>
<dbReference type="InterPro" id="IPR009056">
    <property type="entry name" value="Cyt_c-like_dom"/>
</dbReference>
<proteinExistence type="predicted"/>
<dbReference type="PANTHER" id="PTHR37823">
    <property type="entry name" value="CYTOCHROME C-553-LIKE"/>
    <property type="match status" value="1"/>
</dbReference>
<reference evidence="8 9" key="1">
    <citation type="submission" date="2019-03" db="EMBL/GenBank/DDBJ databases">
        <title>Draft genome of Massilia hortus sp. nov., a novel bacterial species of the Oxalobacteraceae family.</title>
        <authorList>
            <person name="Peta V."/>
            <person name="Raths R."/>
            <person name="Bucking H."/>
        </authorList>
    </citation>
    <scope>NUCLEOTIDE SEQUENCE [LARGE SCALE GENOMIC DNA]</scope>
    <source>
        <strain evidence="8 9">ONC3</strain>
    </source>
</reference>
<dbReference type="Proteomes" id="UP000297258">
    <property type="component" value="Unassembled WGS sequence"/>
</dbReference>
<dbReference type="PANTHER" id="PTHR37823:SF1">
    <property type="entry name" value="CYTOCHROME C-553-LIKE"/>
    <property type="match status" value="1"/>
</dbReference>
<protein>
    <submittedName>
        <fullName evidence="8">C-type cytochrome</fullName>
    </submittedName>
</protein>
<dbReference type="AlphaFoldDB" id="A0A4Y9T1R2"/>
<keyword evidence="3 6" id="KW-0479">Metal-binding</keyword>
<evidence type="ECO:0000259" key="7">
    <source>
        <dbReference type="PROSITE" id="PS51007"/>
    </source>
</evidence>
<dbReference type="Gene3D" id="1.10.760.10">
    <property type="entry name" value="Cytochrome c-like domain"/>
    <property type="match status" value="2"/>
</dbReference>
<keyword evidence="4" id="KW-0249">Electron transport</keyword>
<keyword evidence="5 6" id="KW-0408">Iron</keyword>
<evidence type="ECO:0000256" key="4">
    <source>
        <dbReference type="ARBA" id="ARBA00022982"/>
    </source>
</evidence>
<keyword evidence="9" id="KW-1185">Reference proteome</keyword>
<gene>
    <name evidence="8" type="ORF">E4O92_08360</name>
</gene>
<accession>A0A4Y9T1R2</accession>
<dbReference type="Pfam" id="PF13442">
    <property type="entry name" value="Cytochrome_CBB3"/>
    <property type="match status" value="1"/>
</dbReference>
<keyword evidence="1" id="KW-0813">Transport</keyword>
<dbReference type="SUPFAM" id="SSF46626">
    <property type="entry name" value="Cytochrome c"/>
    <property type="match status" value="2"/>
</dbReference>
<dbReference type="PROSITE" id="PS51007">
    <property type="entry name" value="CYTC"/>
    <property type="match status" value="2"/>
</dbReference>
<dbReference type="GO" id="GO:0009055">
    <property type="term" value="F:electron transfer activity"/>
    <property type="evidence" value="ECO:0007669"/>
    <property type="project" value="InterPro"/>
</dbReference>
<dbReference type="Pfam" id="PF00034">
    <property type="entry name" value="Cytochrom_C"/>
    <property type="match status" value="1"/>
</dbReference>
<dbReference type="GO" id="GO:0046872">
    <property type="term" value="F:metal ion binding"/>
    <property type="evidence" value="ECO:0007669"/>
    <property type="project" value="UniProtKB-KW"/>
</dbReference>
<evidence type="ECO:0000256" key="1">
    <source>
        <dbReference type="ARBA" id="ARBA00022448"/>
    </source>
</evidence>
<comment type="caution">
    <text evidence="8">The sequence shown here is derived from an EMBL/GenBank/DDBJ whole genome shotgun (WGS) entry which is preliminary data.</text>
</comment>
<sequence>MDTYKPLRTAVATVFAVIVLAAIAGAGIDYFGLYNVAATHEHANVLYHFLHGVMRRSVSARADDIQVPDLDNPRQLDNGFVLFREHCLQCHGAPGVAPHAFAFGLRPMPPDLVSPAKDWPSSHLYWVIKYGIKMTAMPAWEHRLSEQDMWALTAFLKRLPTMSPADYRQWNMRLPPAGDASAATAPPPGKLGNARAGRHAVDEYLCATCHQIPGVAGADSTVGPPLAGIGRRKYIGGVLPNTPENMVRWLHDPQQVKPGSAMPNLRIREQDAADIAAFLYTLDQTSPQ</sequence>
<evidence type="ECO:0000256" key="5">
    <source>
        <dbReference type="ARBA" id="ARBA00023004"/>
    </source>
</evidence>
<dbReference type="InterPro" id="IPR036909">
    <property type="entry name" value="Cyt_c-like_dom_sf"/>
</dbReference>
<keyword evidence="2 6" id="KW-0349">Heme</keyword>
<dbReference type="RefSeq" id="WP_135189308.1">
    <property type="nucleotide sequence ID" value="NZ_SPUM01000047.1"/>
</dbReference>
<dbReference type="InterPro" id="IPR051811">
    <property type="entry name" value="Cytochrome_c550/c551-like"/>
</dbReference>
<dbReference type="GO" id="GO:0020037">
    <property type="term" value="F:heme binding"/>
    <property type="evidence" value="ECO:0007669"/>
    <property type="project" value="InterPro"/>
</dbReference>
<organism evidence="8 9">
    <name type="scientific">Massilia horti</name>
    <dbReference type="NCBI Taxonomy" id="2562153"/>
    <lineage>
        <taxon>Bacteria</taxon>
        <taxon>Pseudomonadati</taxon>
        <taxon>Pseudomonadota</taxon>
        <taxon>Betaproteobacteria</taxon>
        <taxon>Burkholderiales</taxon>
        <taxon>Oxalobacteraceae</taxon>
        <taxon>Telluria group</taxon>
        <taxon>Massilia</taxon>
    </lineage>
</organism>
<evidence type="ECO:0000256" key="3">
    <source>
        <dbReference type="ARBA" id="ARBA00022723"/>
    </source>
</evidence>